<gene>
    <name evidence="2" type="ORF">W908_03350</name>
</gene>
<dbReference type="Proteomes" id="UP000068905">
    <property type="component" value="Chromosome"/>
</dbReference>
<feature type="transmembrane region" description="Helical" evidence="1">
    <location>
        <begin position="96"/>
        <end position="119"/>
    </location>
</feature>
<feature type="transmembrane region" description="Helical" evidence="1">
    <location>
        <begin position="73"/>
        <end position="90"/>
    </location>
</feature>
<name>A0A0M4L6S3_9GAMM</name>
<dbReference type="EMBL" id="CP006911">
    <property type="protein sequence ID" value="ALE02663.1"/>
    <property type="molecule type" value="Genomic_DNA"/>
</dbReference>
<organism evidence="2 3">
    <name type="scientific">Candidatus Pseudothioglobus singularis PS1</name>
    <dbReference type="NCBI Taxonomy" id="1125411"/>
    <lineage>
        <taxon>Bacteria</taxon>
        <taxon>Pseudomonadati</taxon>
        <taxon>Pseudomonadota</taxon>
        <taxon>Gammaproteobacteria</taxon>
        <taxon>Candidatus Pseudothioglobaceae</taxon>
        <taxon>Candidatus Pseudothioglobus</taxon>
    </lineage>
</organism>
<dbReference type="RefSeq" id="WP_020025284.1">
    <property type="nucleotide sequence ID" value="NZ_CP006911.1"/>
</dbReference>
<keyword evidence="1" id="KW-1133">Transmembrane helix</keyword>
<dbReference type="AlphaFoldDB" id="A0A0M4L6S3"/>
<dbReference type="STRING" id="1125411.W908_03350"/>
<feature type="transmembrane region" description="Helical" evidence="1">
    <location>
        <begin position="12"/>
        <end position="34"/>
    </location>
</feature>
<accession>A0A0M4L6S3</accession>
<dbReference type="KEGG" id="tsn:W908_03350"/>
<feature type="transmembrane region" description="Helical" evidence="1">
    <location>
        <begin position="40"/>
        <end position="61"/>
    </location>
</feature>
<reference evidence="2 3" key="1">
    <citation type="journal article" date="2015" name="Genome Announc.">
        <title>Genome Sequence of 'Candidatus Thioglobus singularis' Strain PS1, a Mixotroph from the SUP05 Clade of Marine Gammaproteobacteria.</title>
        <authorList>
            <person name="Marshall K.T."/>
            <person name="Morris R.M."/>
        </authorList>
    </citation>
    <scope>NUCLEOTIDE SEQUENCE [LARGE SCALE GENOMIC DNA]</scope>
    <source>
        <strain evidence="2 3">PS1</strain>
    </source>
</reference>
<evidence type="ECO:0000313" key="3">
    <source>
        <dbReference type="Proteomes" id="UP000068905"/>
    </source>
</evidence>
<dbReference type="OrthoDB" id="9888592at2"/>
<keyword evidence="3" id="KW-1185">Reference proteome</keyword>
<sequence length="122" mass="13643">MTLTLVYRLNGLIGLIWAASMLFGTDMMAASYGWEVTAPMVTMAQFLAMSFFFIAVFFIMLPNWTSEEQLKKATKTLILVQMLAVVMQVYHLTSGAIPSGGMPISGIVLSLVFIILFYWKSR</sequence>
<proteinExistence type="predicted"/>
<keyword evidence="1" id="KW-0472">Membrane</keyword>
<evidence type="ECO:0000313" key="2">
    <source>
        <dbReference type="EMBL" id="ALE02663.1"/>
    </source>
</evidence>
<evidence type="ECO:0000256" key="1">
    <source>
        <dbReference type="SAM" id="Phobius"/>
    </source>
</evidence>
<protein>
    <submittedName>
        <fullName evidence="2">Uncharacterized protein</fullName>
    </submittedName>
</protein>
<keyword evidence="1" id="KW-0812">Transmembrane</keyword>